<gene>
    <name evidence="2" type="ORF">EV215_1966</name>
</gene>
<dbReference type="AlphaFoldDB" id="A0AA46I4T9"/>
<dbReference type="RefSeq" id="WP_134113825.1">
    <property type="nucleotide sequence ID" value="NZ_SOBG01000010.1"/>
</dbReference>
<dbReference type="PANTHER" id="PTHR30203">
    <property type="entry name" value="OUTER MEMBRANE CATION EFFLUX PROTEIN"/>
    <property type="match status" value="1"/>
</dbReference>
<evidence type="ECO:0000256" key="1">
    <source>
        <dbReference type="SAM" id="Coils"/>
    </source>
</evidence>
<keyword evidence="1" id="KW-0175">Coiled coil</keyword>
<reference evidence="2 3" key="1">
    <citation type="submission" date="2019-03" db="EMBL/GenBank/DDBJ databases">
        <title>Genomic Encyclopedia of Type Strains, Phase IV (KMG-IV): sequencing the most valuable type-strain genomes for metagenomic binning, comparative biology and taxonomic classification.</title>
        <authorList>
            <person name="Goeker M."/>
        </authorList>
    </citation>
    <scope>NUCLEOTIDE SEQUENCE [LARGE SCALE GENOMIC DNA]</scope>
    <source>
        <strain evidence="2 3">DSM 100055</strain>
    </source>
</reference>
<feature type="coiled-coil region" evidence="1">
    <location>
        <begin position="322"/>
        <end position="356"/>
    </location>
</feature>
<feature type="coiled-coil region" evidence="1">
    <location>
        <begin position="157"/>
        <end position="215"/>
    </location>
</feature>
<keyword evidence="3" id="KW-1185">Reference proteome</keyword>
<comment type="caution">
    <text evidence="2">The sequence shown here is derived from an EMBL/GenBank/DDBJ whole genome shotgun (WGS) entry which is preliminary data.</text>
</comment>
<dbReference type="GO" id="GO:0015562">
    <property type="term" value="F:efflux transmembrane transporter activity"/>
    <property type="evidence" value="ECO:0007669"/>
    <property type="project" value="InterPro"/>
</dbReference>
<dbReference type="EMBL" id="SOBG01000010">
    <property type="protein sequence ID" value="TDT67412.1"/>
    <property type="molecule type" value="Genomic_DNA"/>
</dbReference>
<feature type="coiled-coil region" evidence="1">
    <location>
        <begin position="381"/>
        <end position="408"/>
    </location>
</feature>
<dbReference type="Gene3D" id="1.20.1600.10">
    <property type="entry name" value="Outer membrane efflux proteins (OEP)"/>
    <property type="match status" value="1"/>
</dbReference>
<evidence type="ECO:0000313" key="3">
    <source>
        <dbReference type="Proteomes" id="UP000294678"/>
    </source>
</evidence>
<dbReference type="SUPFAM" id="SSF56954">
    <property type="entry name" value="Outer membrane efflux proteins (OEP)"/>
    <property type="match status" value="1"/>
</dbReference>
<protein>
    <submittedName>
        <fullName evidence="2">Outer membrane efflux protein</fullName>
    </submittedName>
</protein>
<name>A0AA46I4T9_9FUSO</name>
<proteinExistence type="predicted"/>
<evidence type="ECO:0000313" key="2">
    <source>
        <dbReference type="EMBL" id="TDT67412.1"/>
    </source>
</evidence>
<dbReference type="Proteomes" id="UP000294678">
    <property type="component" value="Unassembled WGS sequence"/>
</dbReference>
<dbReference type="InterPro" id="IPR010131">
    <property type="entry name" value="MdtP/NodT-like"/>
</dbReference>
<organism evidence="2 3">
    <name type="scientific">Hypnocyclicus thermotrophus</name>
    <dbReference type="NCBI Taxonomy" id="1627895"/>
    <lineage>
        <taxon>Bacteria</taxon>
        <taxon>Fusobacteriati</taxon>
        <taxon>Fusobacteriota</taxon>
        <taxon>Fusobacteriia</taxon>
        <taxon>Fusobacteriales</taxon>
        <taxon>Fusobacteriaceae</taxon>
        <taxon>Hypnocyclicus</taxon>
    </lineage>
</organism>
<accession>A0AA46I4T9</accession>
<sequence length="417" mass="50830">MKKFLLFIIITLNIYAQEYSINYYIQKYLESNKTIYNNNIKKMELKEKELKLRKYNNFNLSLSDYFSKDYTIKGINSHYFDLTASYGDFSYSLSIDRDIDEISSNIISYEKNILDFYNSDEKYLYNNKKIDNKIEKLNLINEKYSYIDNIINKYYDIVKLNKEIKIKQKYLKNLKKEKDLLEKKFKFGKIKKLELDLYELEYKNSQLDYELLRKDIFILKNEFYNLIRIEEDENKFNENLEYNYTLDLSDYKYTTKEILKLNKELILKQKEYYKKVEIPDLSFYTNYDIKNNGYKVGLTVSKKFNIINYNKKSSEYDYENIIINNENNLKDINSEIENIKINYNKLVLNIEKTKDKIEYKKQELKIYNKLYESGEISLIDFIKKEEELNNLDIELNNYLIEAKKIELQVEKYNKYKF</sequence>